<evidence type="ECO:0000313" key="6">
    <source>
        <dbReference type="EMBL" id="PXA04980.1"/>
    </source>
</evidence>
<keyword evidence="3" id="KW-0812">Transmembrane</keyword>
<feature type="transmembrane region" description="Helical" evidence="3">
    <location>
        <begin position="29"/>
        <end position="47"/>
    </location>
</feature>
<dbReference type="InterPro" id="IPR020422">
    <property type="entry name" value="TYR_PHOSPHATASE_DUAL_dom"/>
</dbReference>
<dbReference type="InterPro" id="IPR029021">
    <property type="entry name" value="Prot-tyrosine_phosphatase-like"/>
</dbReference>
<name>A0A317ZHN9_9BACT</name>
<dbReference type="PROSITE" id="PS50056">
    <property type="entry name" value="TYR_PHOSPHATASE_2"/>
    <property type="match status" value="1"/>
</dbReference>
<dbReference type="InParanoid" id="A0A317ZHN9"/>
<evidence type="ECO:0000256" key="1">
    <source>
        <dbReference type="ARBA" id="ARBA00022801"/>
    </source>
</evidence>
<dbReference type="PROSITE" id="PS00383">
    <property type="entry name" value="TYR_PHOSPHATASE_1"/>
    <property type="match status" value="1"/>
</dbReference>
<keyword evidence="2" id="KW-0904">Protein phosphatase</keyword>
<evidence type="ECO:0000313" key="7">
    <source>
        <dbReference type="Proteomes" id="UP000247099"/>
    </source>
</evidence>
<feature type="domain" description="Tyrosine-protein phosphatase" evidence="4">
    <location>
        <begin position="87"/>
        <end position="228"/>
    </location>
</feature>
<dbReference type="PROSITE" id="PS50054">
    <property type="entry name" value="TYR_PHOSPHATASE_DUAL"/>
    <property type="match status" value="1"/>
</dbReference>
<dbReference type="InterPro" id="IPR016130">
    <property type="entry name" value="Tyr_Pase_AS"/>
</dbReference>
<dbReference type="RefSeq" id="WP_110129981.1">
    <property type="nucleotide sequence ID" value="NZ_QHJQ01000002.1"/>
</dbReference>
<evidence type="ECO:0000256" key="3">
    <source>
        <dbReference type="SAM" id="Phobius"/>
    </source>
</evidence>
<evidence type="ECO:0000259" key="5">
    <source>
        <dbReference type="PROSITE" id="PS50056"/>
    </source>
</evidence>
<reference evidence="6 7" key="1">
    <citation type="submission" date="2018-05" db="EMBL/GenBank/DDBJ databases">
        <title>Coraliomargarita sinensis sp. nov., isolated from a marine solar saltern.</title>
        <authorList>
            <person name="Zhou L.Y."/>
        </authorList>
    </citation>
    <scope>NUCLEOTIDE SEQUENCE [LARGE SCALE GENOMIC DNA]</scope>
    <source>
        <strain evidence="6 7">WN38</strain>
    </source>
</reference>
<feature type="transmembrane region" description="Helical" evidence="3">
    <location>
        <begin position="6"/>
        <end position="22"/>
    </location>
</feature>
<dbReference type="EMBL" id="QHJQ01000002">
    <property type="protein sequence ID" value="PXA04980.1"/>
    <property type="molecule type" value="Genomic_DNA"/>
</dbReference>
<dbReference type="OrthoDB" id="194849at2"/>
<keyword evidence="3" id="KW-1133">Transmembrane helix</keyword>
<dbReference type="InterPro" id="IPR000340">
    <property type="entry name" value="Dual-sp_phosphatase_cat-dom"/>
</dbReference>
<evidence type="ECO:0000259" key="4">
    <source>
        <dbReference type="PROSITE" id="PS50054"/>
    </source>
</evidence>
<dbReference type="SMART" id="SM00195">
    <property type="entry name" value="DSPc"/>
    <property type="match status" value="1"/>
</dbReference>
<dbReference type="InterPro" id="IPR000387">
    <property type="entry name" value="Tyr_Pase_dom"/>
</dbReference>
<dbReference type="PANTHER" id="PTHR47216:SF4">
    <property type="entry name" value="OS01G0859400 PROTEIN"/>
    <property type="match status" value="1"/>
</dbReference>
<feature type="domain" description="Tyrosine specific protein phosphatases" evidence="5">
    <location>
        <begin position="152"/>
        <end position="217"/>
    </location>
</feature>
<protein>
    <submittedName>
        <fullName evidence="6">Phosphatase</fullName>
    </submittedName>
</protein>
<keyword evidence="1" id="KW-0378">Hydrolase</keyword>
<dbReference type="Gene3D" id="3.90.190.10">
    <property type="entry name" value="Protein tyrosine phosphatase superfamily"/>
    <property type="match status" value="1"/>
</dbReference>
<dbReference type="Proteomes" id="UP000247099">
    <property type="component" value="Unassembled WGS sequence"/>
</dbReference>
<dbReference type="PANTHER" id="PTHR47216">
    <property type="match status" value="1"/>
</dbReference>
<keyword evidence="7" id="KW-1185">Reference proteome</keyword>
<dbReference type="AlphaFoldDB" id="A0A317ZHN9"/>
<dbReference type="SUPFAM" id="SSF52799">
    <property type="entry name" value="(Phosphotyrosine protein) phosphatases II"/>
    <property type="match status" value="1"/>
</dbReference>
<sequence length="229" mass="25246">MNPRVGTYYFAGTVALIALACFSRPWGYVLLWPASSLALVAVGYFSIGHRVYAKQSGQHARWAKGLHFFTLKGHELSRRAYAKTCDPWNPLLEGLLIGRQLDAGEAPLLKEAGVTAILDLTSEFSEPRLLTEMDYLSVPILDLTAPSDGALDSALEFIDRQMKHGSVYIHCKIGYSRTAAVAGSYLIMAGHAHNPAEAIELLRRARHNIVIRPEAKATIERYAARCHPS</sequence>
<evidence type="ECO:0000256" key="2">
    <source>
        <dbReference type="ARBA" id="ARBA00022912"/>
    </source>
</evidence>
<comment type="caution">
    <text evidence="6">The sequence shown here is derived from an EMBL/GenBank/DDBJ whole genome shotgun (WGS) entry which is preliminary data.</text>
</comment>
<dbReference type="Pfam" id="PF00782">
    <property type="entry name" value="DSPc"/>
    <property type="match status" value="1"/>
</dbReference>
<organism evidence="6 7">
    <name type="scientific">Coraliomargarita sinensis</name>
    <dbReference type="NCBI Taxonomy" id="2174842"/>
    <lineage>
        <taxon>Bacteria</taxon>
        <taxon>Pseudomonadati</taxon>
        <taxon>Verrucomicrobiota</taxon>
        <taxon>Opitutia</taxon>
        <taxon>Puniceicoccales</taxon>
        <taxon>Coraliomargaritaceae</taxon>
        <taxon>Coraliomargarita</taxon>
    </lineage>
</organism>
<gene>
    <name evidence="6" type="ORF">DDZ13_03160</name>
</gene>
<proteinExistence type="predicted"/>
<dbReference type="PROSITE" id="PS51257">
    <property type="entry name" value="PROKAR_LIPOPROTEIN"/>
    <property type="match status" value="1"/>
</dbReference>
<dbReference type="GO" id="GO:0004721">
    <property type="term" value="F:phosphoprotein phosphatase activity"/>
    <property type="evidence" value="ECO:0007669"/>
    <property type="project" value="UniProtKB-KW"/>
</dbReference>
<accession>A0A317ZHN9</accession>
<keyword evidence="3" id="KW-0472">Membrane</keyword>